<dbReference type="EMBL" id="QPJD01000042">
    <property type="protein sequence ID" value="RCW40089.1"/>
    <property type="molecule type" value="Genomic_DNA"/>
</dbReference>
<proteinExistence type="predicted"/>
<evidence type="ECO:0000313" key="1">
    <source>
        <dbReference type="EMBL" id="RCW40089.1"/>
    </source>
</evidence>
<comment type="caution">
    <text evidence="1">The sequence shown here is derived from an EMBL/GenBank/DDBJ whole genome shotgun (WGS) entry which is preliminary data.</text>
</comment>
<dbReference type="InterPro" id="IPR029278">
    <property type="entry name" value="Imm26"/>
</dbReference>
<gene>
    <name evidence="1" type="ORF">DFP97_1421</name>
</gene>
<dbReference type="Proteomes" id="UP000252415">
    <property type="component" value="Unassembled WGS sequence"/>
</dbReference>
<sequence length="360" mass="40913">MIRKKRIKPNVGDVFTFKLENGLNCFGQIVAPSPDGYRDLLYVLYDFASFEEPPLNEIVKKPILAIANLVGGDIEDGYWTIIENEEIPASLIVLPDYVISGERGPVVLRYDGTFVRTSTIEEQFLAGDNKIPNLRTWTTSTGGFEQIANYRFNGGELNQYFEDMLFEGSMWDARVNPDGMPLRNFLDKPLAASDRHEVMMIKKEQGKPPYFVHVSASDRILHIEEGDVGEKPKYTQFKIFDEFTDQAAVKNVEKQLLSDGFEQFEHDQYHTIIIRYDLAIGGFGTEEDLERRYQIEDLLGEKLRRTNNGDCTGGEIGNGEAIIFCDVIDQDAAVKTIQKTLKRNGFIKNVKISLNEEVNE</sequence>
<reference evidence="1 2" key="1">
    <citation type="submission" date="2018-07" db="EMBL/GenBank/DDBJ databases">
        <title>Genomic Encyclopedia of Type Strains, Phase III (KMG-III): the genomes of soil and plant-associated and newly described type strains.</title>
        <authorList>
            <person name="Whitman W."/>
        </authorList>
    </citation>
    <scope>NUCLEOTIDE SEQUENCE [LARGE SCALE GENOMIC DNA]</scope>
    <source>
        <strain evidence="1 2">CECT 7506</strain>
    </source>
</reference>
<evidence type="ECO:0000313" key="2">
    <source>
        <dbReference type="Proteomes" id="UP000252415"/>
    </source>
</evidence>
<dbReference type="RefSeq" id="WP_114384274.1">
    <property type="nucleotide sequence ID" value="NZ_QPJD01000042.1"/>
</dbReference>
<organism evidence="1 2">
    <name type="scientific">Paenibacillus prosopidis</name>
    <dbReference type="NCBI Taxonomy" id="630520"/>
    <lineage>
        <taxon>Bacteria</taxon>
        <taxon>Bacillati</taxon>
        <taxon>Bacillota</taxon>
        <taxon>Bacilli</taxon>
        <taxon>Bacillales</taxon>
        <taxon>Paenibacillaceae</taxon>
        <taxon>Paenibacillus</taxon>
    </lineage>
</organism>
<name>A0A368VFS9_9BACL</name>
<dbReference type="OrthoDB" id="2662441at2"/>
<protein>
    <submittedName>
        <fullName evidence="1">Immunity protein 26 of polymorphic toxin system</fullName>
    </submittedName>
</protein>
<keyword evidence="2" id="KW-1185">Reference proteome</keyword>
<accession>A0A368VFS9</accession>
<dbReference type="AlphaFoldDB" id="A0A368VFS9"/>
<dbReference type="Pfam" id="PF15428">
    <property type="entry name" value="Imm26"/>
    <property type="match status" value="1"/>
</dbReference>